<proteinExistence type="predicted"/>
<dbReference type="PANTHER" id="PTHR43445:SF3">
    <property type="entry name" value="UDP-N-ACETYLMURAMATE--L-ALANINE LIGASE"/>
    <property type="match status" value="1"/>
</dbReference>
<dbReference type="Gene3D" id="3.40.1190.10">
    <property type="entry name" value="Mur-like, catalytic domain"/>
    <property type="match status" value="1"/>
</dbReference>
<dbReference type="GO" id="GO:0005524">
    <property type="term" value="F:ATP binding"/>
    <property type="evidence" value="ECO:0007669"/>
    <property type="project" value="InterPro"/>
</dbReference>
<dbReference type="SUPFAM" id="SSF53623">
    <property type="entry name" value="MurD-like peptide ligases, catalytic domain"/>
    <property type="match status" value="1"/>
</dbReference>
<protein>
    <submittedName>
        <fullName evidence="3">Uncharacterized protein</fullName>
    </submittedName>
</protein>
<dbReference type="Proteomes" id="UP001202328">
    <property type="component" value="Unassembled WGS sequence"/>
</dbReference>
<evidence type="ECO:0000313" key="4">
    <source>
        <dbReference type="Proteomes" id="UP001202328"/>
    </source>
</evidence>
<keyword evidence="2" id="KW-0732">Signal</keyword>
<gene>
    <name evidence="3" type="ORF">MKW98_007183</name>
</gene>
<dbReference type="InterPro" id="IPR036565">
    <property type="entry name" value="Mur-like_cat_sf"/>
</dbReference>
<name>A0AAD4SNB1_9MAGN</name>
<keyword evidence="1" id="KW-0812">Transmembrane</keyword>
<comment type="caution">
    <text evidence="3">The sequence shown here is derived from an EMBL/GenBank/DDBJ whole genome shotgun (WGS) entry which is preliminary data.</text>
</comment>
<evidence type="ECO:0000256" key="1">
    <source>
        <dbReference type="SAM" id="Phobius"/>
    </source>
</evidence>
<accession>A0AAD4SNB1</accession>
<dbReference type="AlphaFoldDB" id="A0AAD4SNB1"/>
<sequence>MGTFHWNWRVWILLLNSLSIRVMKLVDQILYKRDKWLEMVTSDYNLIAVSRTHGKSTTSAMLAYVLKPMGDDITAVVGAIVPQVFSLLFLLARNRIPEYGTTRKPNIHDLKEHRGG</sequence>
<keyword evidence="1" id="KW-0472">Membrane</keyword>
<evidence type="ECO:0000313" key="3">
    <source>
        <dbReference type="EMBL" id="KAI3913167.1"/>
    </source>
</evidence>
<organism evidence="3 4">
    <name type="scientific">Papaver atlanticum</name>
    <dbReference type="NCBI Taxonomy" id="357466"/>
    <lineage>
        <taxon>Eukaryota</taxon>
        <taxon>Viridiplantae</taxon>
        <taxon>Streptophyta</taxon>
        <taxon>Embryophyta</taxon>
        <taxon>Tracheophyta</taxon>
        <taxon>Spermatophyta</taxon>
        <taxon>Magnoliopsida</taxon>
        <taxon>Ranunculales</taxon>
        <taxon>Papaveraceae</taxon>
        <taxon>Papaveroideae</taxon>
        <taxon>Papaver</taxon>
    </lineage>
</organism>
<evidence type="ECO:0000256" key="2">
    <source>
        <dbReference type="SAM" id="SignalP"/>
    </source>
</evidence>
<dbReference type="PANTHER" id="PTHR43445">
    <property type="entry name" value="UDP-N-ACETYLMURAMATE--L-ALANINE LIGASE-RELATED"/>
    <property type="match status" value="1"/>
</dbReference>
<feature type="chain" id="PRO_5042286697" evidence="2">
    <location>
        <begin position="25"/>
        <end position="116"/>
    </location>
</feature>
<dbReference type="EMBL" id="JAJJMB010009541">
    <property type="protein sequence ID" value="KAI3913167.1"/>
    <property type="molecule type" value="Genomic_DNA"/>
</dbReference>
<keyword evidence="4" id="KW-1185">Reference proteome</keyword>
<feature type="signal peptide" evidence="2">
    <location>
        <begin position="1"/>
        <end position="24"/>
    </location>
</feature>
<dbReference type="InterPro" id="IPR050061">
    <property type="entry name" value="MurCDEF_pg_biosynth"/>
</dbReference>
<feature type="transmembrane region" description="Helical" evidence="1">
    <location>
        <begin position="73"/>
        <end position="92"/>
    </location>
</feature>
<keyword evidence="1" id="KW-1133">Transmembrane helix</keyword>
<reference evidence="3" key="1">
    <citation type="submission" date="2022-04" db="EMBL/GenBank/DDBJ databases">
        <title>A functionally conserved STORR gene fusion in Papaver species that diverged 16.8 million years ago.</title>
        <authorList>
            <person name="Catania T."/>
        </authorList>
    </citation>
    <scope>NUCLEOTIDE SEQUENCE</scope>
    <source>
        <strain evidence="3">S-188037</strain>
    </source>
</reference>